<organism evidence="1 2">
    <name type="scientific">Candidatus Curtissbacteria bacterium RBG_13_35_7</name>
    <dbReference type="NCBI Taxonomy" id="1797705"/>
    <lineage>
        <taxon>Bacteria</taxon>
        <taxon>Candidatus Curtissiibacteriota</taxon>
    </lineage>
</organism>
<dbReference type="EMBL" id="MFAT01000058">
    <property type="protein sequence ID" value="OGD85705.1"/>
    <property type="molecule type" value="Genomic_DNA"/>
</dbReference>
<dbReference type="InterPro" id="IPR023198">
    <property type="entry name" value="PGP-like_dom2"/>
</dbReference>
<evidence type="ECO:0000313" key="2">
    <source>
        <dbReference type="Proteomes" id="UP000176317"/>
    </source>
</evidence>
<protein>
    <recommendedName>
        <fullName evidence="3">FCP1 homology domain-containing protein</fullName>
    </recommendedName>
</protein>
<dbReference type="SFLD" id="SFLDS00003">
    <property type="entry name" value="Haloacid_Dehalogenase"/>
    <property type="match status" value="1"/>
</dbReference>
<dbReference type="SUPFAM" id="SSF56784">
    <property type="entry name" value="HAD-like"/>
    <property type="match status" value="1"/>
</dbReference>
<dbReference type="Proteomes" id="UP000176317">
    <property type="component" value="Unassembled WGS sequence"/>
</dbReference>
<evidence type="ECO:0000313" key="1">
    <source>
        <dbReference type="EMBL" id="OGD85705.1"/>
    </source>
</evidence>
<dbReference type="InterPro" id="IPR041492">
    <property type="entry name" value="HAD_2"/>
</dbReference>
<dbReference type="PANTHER" id="PTHR18901:SF38">
    <property type="entry name" value="PSEUDOURIDINE-5'-PHOSPHATASE"/>
    <property type="match status" value="1"/>
</dbReference>
<evidence type="ECO:0008006" key="3">
    <source>
        <dbReference type="Google" id="ProtNLM"/>
    </source>
</evidence>
<dbReference type="InterPro" id="IPR023214">
    <property type="entry name" value="HAD_sf"/>
</dbReference>
<dbReference type="NCBIfam" id="TIGR01509">
    <property type="entry name" value="HAD-SF-IA-v3"/>
    <property type="match status" value="1"/>
</dbReference>
<dbReference type="PRINTS" id="PR00413">
    <property type="entry name" value="HADHALOGNASE"/>
</dbReference>
<accession>A0A1F5G1J2</accession>
<dbReference type="PANTHER" id="PTHR18901">
    <property type="entry name" value="2-DEOXYGLUCOSE-6-PHOSPHATE PHOSPHATASE 2"/>
    <property type="match status" value="1"/>
</dbReference>
<dbReference type="InterPro" id="IPR006439">
    <property type="entry name" value="HAD-SF_hydro_IA"/>
</dbReference>
<name>A0A1F5G1J2_9BACT</name>
<dbReference type="Pfam" id="PF13419">
    <property type="entry name" value="HAD_2"/>
    <property type="match status" value="1"/>
</dbReference>
<reference evidence="1 2" key="1">
    <citation type="journal article" date="2016" name="Nat. Commun.">
        <title>Thousands of microbial genomes shed light on interconnected biogeochemical processes in an aquifer system.</title>
        <authorList>
            <person name="Anantharaman K."/>
            <person name="Brown C.T."/>
            <person name="Hug L.A."/>
            <person name="Sharon I."/>
            <person name="Castelle C.J."/>
            <person name="Probst A.J."/>
            <person name="Thomas B.C."/>
            <person name="Singh A."/>
            <person name="Wilkins M.J."/>
            <person name="Karaoz U."/>
            <person name="Brodie E.L."/>
            <person name="Williams K.H."/>
            <person name="Hubbard S.S."/>
            <person name="Banfield J.F."/>
        </authorList>
    </citation>
    <scope>NUCLEOTIDE SEQUENCE [LARGE SCALE GENOMIC DNA]</scope>
</reference>
<dbReference type="AlphaFoldDB" id="A0A1F5G1J2"/>
<dbReference type="InterPro" id="IPR036412">
    <property type="entry name" value="HAD-like_sf"/>
</dbReference>
<gene>
    <name evidence="1" type="ORF">A2164_01455</name>
</gene>
<comment type="caution">
    <text evidence="1">The sequence shown here is derived from an EMBL/GenBank/DDBJ whole genome shotgun (WGS) entry which is preliminary data.</text>
</comment>
<dbReference type="Gene3D" id="3.40.50.1000">
    <property type="entry name" value="HAD superfamily/HAD-like"/>
    <property type="match status" value="1"/>
</dbReference>
<dbReference type="Gene3D" id="1.10.150.240">
    <property type="entry name" value="Putative phosphatase, domain 2"/>
    <property type="match status" value="1"/>
</dbReference>
<dbReference type="SFLD" id="SFLDG01129">
    <property type="entry name" value="C1.5:_HAD__Beta-PGM__Phosphata"/>
    <property type="match status" value="1"/>
</dbReference>
<proteinExistence type="predicted"/>
<sequence>MKKNKKAVIFDLDGVIVDSESIESRSLELLIRSYGKKPVFNSSGLIHEAGVSGGTYERIKKKHNIKEGREVLKTKKRAIFKKLIKSKKLKPLPGFLDLIDNIKQKNLKVGLASSRFPEYILLILDNLDARDYFEAIVGLTETIKHKPAPDTYLECANKLNVHPKFCVVLEDSQTGVEAAKNAGMKVIGIPSIYTREQDFSKTDKIVSSLSDINIQMIHEL</sequence>
<dbReference type="NCBIfam" id="TIGR01549">
    <property type="entry name" value="HAD-SF-IA-v1"/>
    <property type="match status" value="1"/>
</dbReference>
<dbReference type="SFLD" id="SFLDG01135">
    <property type="entry name" value="C1.5.6:_HAD__Beta-PGM__Phospha"/>
    <property type="match status" value="1"/>
</dbReference>